<dbReference type="InterPro" id="IPR005299">
    <property type="entry name" value="MeTrfase_7"/>
</dbReference>
<gene>
    <name evidence="1" type="ORF">CJ030_MR7G027945</name>
</gene>
<evidence type="ECO:0000313" key="1">
    <source>
        <dbReference type="EMBL" id="KAB1205870.1"/>
    </source>
</evidence>
<dbReference type="EMBL" id="RXIC02000025">
    <property type="protein sequence ID" value="KAB1205870.1"/>
    <property type="molecule type" value="Genomic_DNA"/>
</dbReference>
<keyword evidence="2" id="KW-1185">Reference proteome</keyword>
<dbReference type="AlphaFoldDB" id="A0A6A1V3T0"/>
<dbReference type="GO" id="GO:0008168">
    <property type="term" value="F:methyltransferase activity"/>
    <property type="evidence" value="ECO:0007669"/>
    <property type="project" value="UniProtKB-KW"/>
</dbReference>
<keyword evidence="1" id="KW-0808">Transferase</keyword>
<dbReference type="PANTHER" id="PTHR31009">
    <property type="entry name" value="S-ADENOSYL-L-METHIONINE:CARBOXYL METHYLTRANSFERASE FAMILY PROTEIN"/>
    <property type="match status" value="1"/>
</dbReference>
<proteinExistence type="predicted"/>
<reference evidence="1 2" key="1">
    <citation type="journal article" date="2019" name="Plant Biotechnol. J.">
        <title>The red bayberry genome and genetic basis of sex determination.</title>
        <authorList>
            <person name="Jia H.M."/>
            <person name="Jia H.J."/>
            <person name="Cai Q.L."/>
            <person name="Wang Y."/>
            <person name="Zhao H.B."/>
            <person name="Yang W.F."/>
            <person name="Wang G.Y."/>
            <person name="Li Y.H."/>
            <person name="Zhan D.L."/>
            <person name="Shen Y.T."/>
            <person name="Niu Q.F."/>
            <person name="Chang L."/>
            <person name="Qiu J."/>
            <person name="Zhao L."/>
            <person name="Xie H.B."/>
            <person name="Fu W.Y."/>
            <person name="Jin J."/>
            <person name="Li X.W."/>
            <person name="Jiao Y."/>
            <person name="Zhou C.C."/>
            <person name="Tu T."/>
            <person name="Chai C.Y."/>
            <person name="Gao J.L."/>
            <person name="Fan L.J."/>
            <person name="van de Weg E."/>
            <person name="Wang J.Y."/>
            <person name="Gao Z.S."/>
        </authorList>
    </citation>
    <scope>NUCLEOTIDE SEQUENCE [LARGE SCALE GENOMIC DNA]</scope>
    <source>
        <tissue evidence="1">Leaves</tissue>
    </source>
</reference>
<keyword evidence="1" id="KW-0489">Methyltransferase</keyword>
<organism evidence="1 2">
    <name type="scientific">Morella rubra</name>
    <name type="common">Chinese bayberry</name>
    <dbReference type="NCBI Taxonomy" id="262757"/>
    <lineage>
        <taxon>Eukaryota</taxon>
        <taxon>Viridiplantae</taxon>
        <taxon>Streptophyta</taxon>
        <taxon>Embryophyta</taxon>
        <taxon>Tracheophyta</taxon>
        <taxon>Spermatophyta</taxon>
        <taxon>Magnoliopsida</taxon>
        <taxon>eudicotyledons</taxon>
        <taxon>Gunneridae</taxon>
        <taxon>Pentapetalae</taxon>
        <taxon>rosids</taxon>
        <taxon>fabids</taxon>
        <taxon>Fagales</taxon>
        <taxon>Myricaceae</taxon>
        <taxon>Morella</taxon>
    </lineage>
</organism>
<dbReference type="Proteomes" id="UP000516437">
    <property type="component" value="Chromosome 7"/>
</dbReference>
<evidence type="ECO:0000313" key="2">
    <source>
        <dbReference type="Proteomes" id="UP000516437"/>
    </source>
</evidence>
<comment type="caution">
    <text evidence="1">The sequence shown here is derived from an EMBL/GenBank/DDBJ whole genome shotgun (WGS) entry which is preliminary data.</text>
</comment>
<name>A0A6A1V3T0_9ROSI</name>
<dbReference type="InterPro" id="IPR029063">
    <property type="entry name" value="SAM-dependent_MTases_sf"/>
</dbReference>
<dbReference type="Pfam" id="PF03492">
    <property type="entry name" value="Methyltransf_7"/>
    <property type="match status" value="1"/>
</dbReference>
<dbReference type="GO" id="GO:0032259">
    <property type="term" value="P:methylation"/>
    <property type="evidence" value="ECO:0007669"/>
    <property type="project" value="UniProtKB-KW"/>
</dbReference>
<protein>
    <submittedName>
        <fullName evidence="1">Putative S-adenosylmethionine-dependent methyltransferase At5g38100</fullName>
    </submittedName>
</protein>
<sequence>MDLCGWEDNWNVQRGVPTLAEITATHLWTGFNRADSNSCSPRSSDKDTCQSCTDCPGRSYGSSYKCCKNSDRRSIVEKLDLEEICSASECVFRVTDMGYSVGPNTFIAMQDIINAVKYKYQSQGLTSHIPEFLVFLKDHASNDFNTLFTSLPPERPYFAAGVPRSFYGRLCPESSLHFLHSSYALQFLSEVLADLLNKNSPAWNKGRIHYIGAPDDVARAYTTQFLRTCQPF</sequence>
<dbReference type="Gene3D" id="3.40.50.150">
    <property type="entry name" value="Vaccinia Virus protein VP39"/>
    <property type="match status" value="1"/>
</dbReference>
<dbReference type="OrthoDB" id="1523883at2759"/>
<dbReference type="SUPFAM" id="SSF53335">
    <property type="entry name" value="S-adenosyl-L-methionine-dependent methyltransferases"/>
    <property type="match status" value="1"/>
</dbReference>
<accession>A0A6A1V3T0</accession>